<evidence type="ECO:0000313" key="3">
    <source>
        <dbReference type="Proteomes" id="UP001143307"/>
    </source>
</evidence>
<dbReference type="EMBL" id="SHNP01000003">
    <property type="protein sequence ID" value="MCX2973896.1"/>
    <property type="molecule type" value="Genomic_DNA"/>
</dbReference>
<dbReference type="InterPro" id="IPR036255">
    <property type="entry name" value="YgfB-like_sf"/>
</dbReference>
<comment type="caution">
    <text evidence="2">The sequence shown here is derived from an EMBL/GenBank/DDBJ whole genome shotgun (WGS) entry which is preliminary data.</text>
</comment>
<protein>
    <recommendedName>
        <fullName evidence="4">YecA family protein</fullName>
    </recommendedName>
</protein>
<dbReference type="PANTHER" id="PTHR37528:SF1">
    <property type="entry name" value="UPF0149 PROTEIN YGFB"/>
    <property type="match status" value="1"/>
</dbReference>
<evidence type="ECO:0000256" key="1">
    <source>
        <dbReference type="ARBA" id="ARBA00038308"/>
    </source>
</evidence>
<accession>A0ABT3SV82</accession>
<comment type="similarity">
    <text evidence="1">Belongs to the UPF0149 family.</text>
</comment>
<proteinExistence type="inferred from homology"/>
<sequence>MFDPFGDEIEVFDIDELANHLLEQGLESSPSNLHGCLCGLLSAGAPAQAEAGLALMSQALEINLHGELAGQMLQLYQVTGAALEDEEFDFHPLLPDDDVEIDMRTIAVADWASGFLTGFAQVNQAQVGQDSSEILRDFAAIVEAVVDEDSSEEEAEGAYMEIVEYLRFATLNIFMDSRAESGDRDQPSVH</sequence>
<dbReference type="Proteomes" id="UP001143307">
    <property type="component" value="Unassembled WGS sequence"/>
</dbReference>
<name>A0ABT3SV82_9GAMM</name>
<evidence type="ECO:0000313" key="2">
    <source>
        <dbReference type="EMBL" id="MCX2973896.1"/>
    </source>
</evidence>
<dbReference type="Pfam" id="PF03695">
    <property type="entry name" value="UPF0149"/>
    <property type="match status" value="1"/>
</dbReference>
<dbReference type="InterPro" id="IPR011978">
    <property type="entry name" value="YgfB-like"/>
</dbReference>
<dbReference type="SUPFAM" id="SSF101327">
    <property type="entry name" value="YgfB-like"/>
    <property type="match status" value="1"/>
</dbReference>
<dbReference type="Gene3D" id="1.20.120.740">
    <property type="entry name" value="YgfB uncharacterised protein family UPF0149, PF03695"/>
    <property type="match status" value="1"/>
</dbReference>
<organism evidence="2 3">
    <name type="scientific">Candidatus Seongchinamella marina</name>
    <dbReference type="NCBI Taxonomy" id="2518990"/>
    <lineage>
        <taxon>Bacteria</taxon>
        <taxon>Pseudomonadati</taxon>
        <taxon>Pseudomonadota</taxon>
        <taxon>Gammaproteobacteria</taxon>
        <taxon>Cellvibrionales</taxon>
        <taxon>Halieaceae</taxon>
        <taxon>Seongchinamella</taxon>
    </lineage>
</organism>
<gene>
    <name evidence="2" type="ORF">EYC87_09930</name>
</gene>
<dbReference type="PANTHER" id="PTHR37528">
    <property type="entry name" value="UPF0149 PROTEIN YGFB"/>
    <property type="match status" value="1"/>
</dbReference>
<evidence type="ECO:0008006" key="4">
    <source>
        <dbReference type="Google" id="ProtNLM"/>
    </source>
</evidence>
<keyword evidence="3" id="KW-1185">Reference proteome</keyword>
<reference evidence="2" key="1">
    <citation type="submission" date="2019-02" db="EMBL/GenBank/DDBJ databases">
        <authorList>
            <person name="Li S.-H."/>
        </authorList>
    </citation>
    <scope>NUCLEOTIDE SEQUENCE</scope>
    <source>
        <strain evidence="2">IMCC8485</strain>
    </source>
</reference>
<dbReference type="RefSeq" id="WP_279252730.1">
    <property type="nucleotide sequence ID" value="NZ_SHNP01000003.1"/>
</dbReference>